<protein>
    <recommendedName>
        <fullName evidence="5">Transmembrane protein</fullName>
    </recommendedName>
</protein>
<keyword evidence="2" id="KW-0812">Transmembrane</keyword>
<comment type="caution">
    <text evidence="3">The sequence shown here is derived from an EMBL/GenBank/DDBJ whole genome shotgun (WGS) entry which is preliminary data.</text>
</comment>
<keyword evidence="2" id="KW-0472">Membrane</keyword>
<feature type="transmembrane region" description="Helical" evidence="2">
    <location>
        <begin position="21"/>
        <end position="41"/>
    </location>
</feature>
<dbReference type="Gramene" id="PRQ50535">
    <property type="protein sequence ID" value="PRQ50535"/>
    <property type="gene ID" value="RchiOBHm_Chr2g0134311"/>
</dbReference>
<evidence type="ECO:0000313" key="4">
    <source>
        <dbReference type="Proteomes" id="UP000238479"/>
    </source>
</evidence>
<evidence type="ECO:0000256" key="1">
    <source>
        <dbReference type="SAM" id="MobiDB-lite"/>
    </source>
</evidence>
<dbReference type="Proteomes" id="UP000238479">
    <property type="component" value="Chromosome 2"/>
</dbReference>
<reference evidence="3 4" key="1">
    <citation type="journal article" date="2018" name="Nat. Genet.">
        <title>The Rosa genome provides new insights in the design of modern roses.</title>
        <authorList>
            <person name="Bendahmane M."/>
        </authorList>
    </citation>
    <scope>NUCLEOTIDE SEQUENCE [LARGE SCALE GENOMIC DNA]</scope>
    <source>
        <strain evidence="4">cv. Old Blush</strain>
    </source>
</reference>
<evidence type="ECO:0000256" key="2">
    <source>
        <dbReference type="SAM" id="Phobius"/>
    </source>
</evidence>
<dbReference type="EMBL" id="PDCK01000040">
    <property type="protein sequence ID" value="PRQ50535.1"/>
    <property type="molecule type" value="Genomic_DNA"/>
</dbReference>
<keyword evidence="4" id="KW-1185">Reference proteome</keyword>
<organism evidence="3 4">
    <name type="scientific">Rosa chinensis</name>
    <name type="common">China rose</name>
    <dbReference type="NCBI Taxonomy" id="74649"/>
    <lineage>
        <taxon>Eukaryota</taxon>
        <taxon>Viridiplantae</taxon>
        <taxon>Streptophyta</taxon>
        <taxon>Embryophyta</taxon>
        <taxon>Tracheophyta</taxon>
        <taxon>Spermatophyta</taxon>
        <taxon>Magnoliopsida</taxon>
        <taxon>eudicotyledons</taxon>
        <taxon>Gunneridae</taxon>
        <taxon>Pentapetalae</taxon>
        <taxon>rosids</taxon>
        <taxon>fabids</taxon>
        <taxon>Rosales</taxon>
        <taxon>Rosaceae</taxon>
        <taxon>Rosoideae</taxon>
        <taxon>Rosoideae incertae sedis</taxon>
        <taxon>Rosa</taxon>
    </lineage>
</organism>
<keyword evidence="2" id="KW-1133">Transmembrane helix</keyword>
<feature type="compositionally biased region" description="Low complexity" evidence="1">
    <location>
        <begin position="56"/>
        <end position="70"/>
    </location>
</feature>
<sequence length="115" mass="12552">MSITRVFDIRASSVKFDRFSPFGLLFFYCFSLSLLLSLYLFPFRVFLPLLTPKTSSFLSSRGGSSHGPGRAQAPPGKGEHSFPLSSAVPSLLLLLSVSELQPPVLPFFGGLRLSP</sequence>
<accession>A0A2P6RVT1</accession>
<feature type="region of interest" description="Disordered" evidence="1">
    <location>
        <begin position="56"/>
        <end position="82"/>
    </location>
</feature>
<evidence type="ECO:0008006" key="5">
    <source>
        <dbReference type="Google" id="ProtNLM"/>
    </source>
</evidence>
<dbReference type="AlphaFoldDB" id="A0A2P6RVT1"/>
<name>A0A2P6RVT1_ROSCH</name>
<evidence type="ECO:0000313" key="3">
    <source>
        <dbReference type="EMBL" id="PRQ50535.1"/>
    </source>
</evidence>
<gene>
    <name evidence="3" type="ORF">RchiOBHm_Chr2g0134311</name>
</gene>
<proteinExistence type="predicted"/>